<dbReference type="AlphaFoldDB" id="A0A2T2NP10"/>
<accession>A0A2T2NP10</accession>
<evidence type="ECO:0000313" key="2">
    <source>
        <dbReference type="EMBL" id="PSN66808.1"/>
    </source>
</evidence>
<gene>
    <name evidence="2" type="ORF">BS50DRAFT_374182</name>
</gene>
<reference evidence="2 3" key="1">
    <citation type="journal article" date="2018" name="Front. Microbiol.">
        <title>Genome-Wide Analysis of Corynespora cassiicola Leaf Fall Disease Putative Effectors.</title>
        <authorList>
            <person name="Lopez D."/>
            <person name="Ribeiro S."/>
            <person name="Label P."/>
            <person name="Fumanal B."/>
            <person name="Venisse J.S."/>
            <person name="Kohler A."/>
            <person name="de Oliveira R.R."/>
            <person name="Labutti K."/>
            <person name="Lipzen A."/>
            <person name="Lail K."/>
            <person name="Bauer D."/>
            <person name="Ohm R.A."/>
            <person name="Barry K.W."/>
            <person name="Spatafora J."/>
            <person name="Grigoriev I.V."/>
            <person name="Martin F.M."/>
            <person name="Pujade-Renaud V."/>
        </authorList>
    </citation>
    <scope>NUCLEOTIDE SEQUENCE [LARGE SCALE GENOMIC DNA]</scope>
    <source>
        <strain evidence="2 3">Philippines</strain>
    </source>
</reference>
<name>A0A2T2NP10_CORCC</name>
<feature type="region of interest" description="Disordered" evidence="1">
    <location>
        <begin position="45"/>
        <end position="65"/>
    </location>
</feature>
<dbReference type="EMBL" id="KZ678135">
    <property type="protein sequence ID" value="PSN66808.1"/>
    <property type="molecule type" value="Genomic_DNA"/>
</dbReference>
<feature type="region of interest" description="Disordered" evidence="1">
    <location>
        <begin position="131"/>
        <end position="159"/>
    </location>
</feature>
<organism evidence="2 3">
    <name type="scientific">Corynespora cassiicola Philippines</name>
    <dbReference type="NCBI Taxonomy" id="1448308"/>
    <lineage>
        <taxon>Eukaryota</taxon>
        <taxon>Fungi</taxon>
        <taxon>Dikarya</taxon>
        <taxon>Ascomycota</taxon>
        <taxon>Pezizomycotina</taxon>
        <taxon>Dothideomycetes</taxon>
        <taxon>Pleosporomycetidae</taxon>
        <taxon>Pleosporales</taxon>
        <taxon>Corynesporascaceae</taxon>
        <taxon>Corynespora</taxon>
    </lineage>
</organism>
<proteinExistence type="predicted"/>
<feature type="compositionally biased region" description="Basic residues" evidence="1">
    <location>
        <begin position="49"/>
        <end position="65"/>
    </location>
</feature>
<keyword evidence="3" id="KW-1185">Reference proteome</keyword>
<feature type="compositionally biased region" description="Basic residues" evidence="1">
    <location>
        <begin position="145"/>
        <end position="154"/>
    </location>
</feature>
<feature type="compositionally biased region" description="Basic and acidic residues" evidence="1">
    <location>
        <begin position="134"/>
        <end position="144"/>
    </location>
</feature>
<sequence length="178" mass="21197">MHLGRHILHTEKTASRLHKSPRHMPNNCRYIPLIHSSIPIAPCSPACPQHRKKKKSSRRRRRQRHARSCIYISFPPLSLSLSLPRYQMMVMMMIEKKKQPKRLGQYLIAQPHTHIHRYIRLNPQILKLRPPKHHSSERQRDACRTKKTKTKQNKKGCGLRWKHARRNARTLPGTWEKE</sequence>
<protein>
    <submittedName>
        <fullName evidence="2">Uncharacterized protein</fullName>
    </submittedName>
</protein>
<evidence type="ECO:0000313" key="3">
    <source>
        <dbReference type="Proteomes" id="UP000240883"/>
    </source>
</evidence>
<feature type="region of interest" description="Disordered" evidence="1">
    <location>
        <begin position="1"/>
        <end position="21"/>
    </location>
</feature>
<evidence type="ECO:0000256" key="1">
    <source>
        <dbReference type="SAM" id="MobiDB-lite"/>
    </source>
</evidence>
<dbReference type="Proteomes" id="UP000240883">
    <property type="component" value="Unassembled WGS sequence"/>
</dbReference>